<accession>A0A318HHP9</accession>
<proteinExistence type="predicted"/>
<sequence length="196" mass="20770">MGRDAPRFLIASAPGRGVGEMTVAHPTADAAPAPRSPGARGAEPGRCDATVWLHGPLERSLSGAAGGLPVPPVHRCALKPGHRGRHQALADPHGARRCWFHWDEGGFRIGEVPTRSRGERTGTSTRWTRQLPAATMSADSEPPTVPCKVLASKDRDEAIWALAAAVKRLGVAIAGIGGLSESRPVFSRHQARTDHD</sequence>
<reference evidence="2" key="1">
    <citation type="submission" date="2018-05" db="EMBL/GenBank/DDBJ databases">
        <authorList>
            <person name="Deangelis K."/>
            <person name="Huntemann M."/>
            <person name="Clum A."/>
            <person name="Pillay M."/>
            <person name="Palaniappan K."/>
            <person name="Varghese N."/>
            <person name="Mikhailova N."/>
            <person name="Stamatis D."/>
            <person name="Reddy T."/>
            <person name="Daum C."/>
            <person name="Shapiro N."/>
            <person name="Ivanova N."/>
            <person name="Kyrpides N."/>
            <person name="Woyke T."/>
        </authorList>
    </citation>
    <scope>NUCLEOTIDE SEQUENCE [LARGE SCALE GENOMIC DNA]</scope>
    <source>
        <strain evidence="2">GAS496</strain>
    </source>
</reference>
<comment type="caution">
    <text evidence="1">The sequence shown here is derived from an EMBL/GenBank/DDBJ whole genome shotgun (WGS) entry which is preliminary data.</text>
</comment>
<protein>
    <submittedName>
        <fullName evidence="1">Uncharacterized protein</fullName>
    </submittedName>
</protein>
<dbReference type="Proteomes" id="UP000247781">
    <property type="component" value="Unassembled WGS sequence"/>
</dbReference>
<dbReference type="AlphaFoldDB" id="A0A318HHP9"/>
<dbReference type="EMBL" id="QJJU01000014">
    <property type="protein sequence ID" value="PXX06371.1"/>
    <property type="molecule type" value="Genomic_DNA"/>
</dbReference>
<reference evidence="1 2" key="2">
    <citation type="submission" date="2018-06" db="EMBL/GenBank/DDBJ databases">
        <title>Sequencing of bacterial isolates from soil warming experiment in Harvard Forest, Massachusetts, USA.</title>
        <authorList>
            <person name="Deangelis K.PhD."/>
        </authorList>
    </citation>
    <scope>NUCLEOTIDE SEQUENCE [LARGE SCALE GENOMIC DNA]</scope>
    <source>
        <strain evidence="1 2">GAS496</strain>
    </source>
</reference>
<evidence type="ECO:0000313" key="2">
    <source>
        <dbReference type="Proteomes" id="UP000247781"/>
    </source>
</evidence>
<organism evidence="1 2">
    <name type="scientific">Mycolicibacterium moriokaense</name>
    <dbReference type="NCBI Taxonomy" id="39691"/>
    <lineage>
        <taxon>Bacteria</taxon>
        <taxon>Bacillati</taxon>
        <taxon>Actinomycetota</taxon>
        <taxon>Actinomycetes</taxon>
        <taxon>Mycobacteriales</taxon>
        <taxon>Mycobacteriaceae</taxon>
        <taxon>Mycolicibacterium</taxon>
    </lineage>
</organism>
<name>A0A318HHP9_9MYCO</name>
<evidence type="ECO:0000313" key="1">
    <source>
        <dbReference type="EMBL" id="PXX06371.1"/>
    </source>
</evidence>
<gene>
    <name evidence="1" type="ORF">C8E89_114144</name>
</gene>
<keyword evidence="2" id="KW-1185">Reference proteome</keyword>